<comment type="caution">
    <text evidence="1">The sequence shown here is derived from an EMBL/GenBank/DDBJ whole genome shotgun (WGS) entry which is preliminary data.</text>
</comment>
<dbReference type="Proteomes" id="UP001633002">
    <property type="component" value="Unassembled WGS sequence"/>
</dbReference>
<name>A0ABD3GLV9_9MARC</name>
<sequence>MRTTAAKSGDKQWQRNGAEYRERGGGGDNLFVKLDFTKAFDKKFSNPVIIKRGVSQGCPLIPLLFAMSMWPLMRAFRKEEESGTLQEIQLPRLKSVLHELFAVDTSLFIDIRAQARDFQKARAVTEKFETAYGASLNMQKFMVMALGAAQNSGWIWNIGCDHEVVGDRRPFKFLRVWIGRRSTQLEVTEKAVEELR</sequence>
<organism evidence="1 2">
    <name type="scientific">Riccia sorocarpa</name>
    <dbReference type="NCBI Taxonomy" id="122646"/>
    <lineage>
        <taxon>Eukaryota</taxon>
        <taxon>Viridiplantae</taxon>
        <taxon>Streptophyta</taxon>
        <taxon>Embryophyta</taxon>
        <taxon>Marchantiophyta</taxon>
        <taxon>Marchantiopsida</taxon>
        <taxon>Marchantiidae</taxon>
        <taxon>Marchantiales</taxon>
        <taxon>Ricciaceae</taxon>
        <taxon>Riccia</taxon>
    </lineage>
</organism>
<evidence type="ECO:0008006" key="3">
    <source>
        <dbReference type="Google" id="ProtNLM"/>
    </source>
</evidence>
<keyword evidence="2" id="KW-1185">Reference proteome</keyword>
<dbReference type="EMBL" id="JBJQOH010000007">
    <property type="protein sequence ID" value="KAL3680173.1"/>
    <property type="molecule type" value="Genomic_DNA"/>
</dbReference>
<protein>
    <recommendedName>
        <fullName evidence="3">Reverse transcriptase domain-containing protein</fullName>
    </recommendedName>
</protein>
<dbReference type="AlphaFoldDB" id="A0ABD3GLV9"/>
<accession>A0ABD3GLV9</accession>
<proteinExistence type="predicted"/>
<reference evidence="1 2" key="1">
    <citation type="submission" date="2024-09" db="EMBL/GenBank/DDBJ databases">
        <title>Chromosome-scale assembly of Riccia sorocarpa.</title>
        <authorList>
            <person name="Paukszto L."/>
        </authorList>
    </citation>
    <scope>NUCLEOTIDE SEQUENCE [LARGE SCALE GENOMIC DNA]</scope>
    <source>
        <strain evidence="1">LP-2024</strain>
        <tissue evidence="1">Aerial parts of the thallus</tissue>
    </source>
</reference>
<gene>
    <name evidence="1" type="ORF">R1sor_023129</name>
</gene>
<evidence type="ECO:0000313" key="2">
    <source>
        <dbReference type="Proteomes" id="UP001633002"/>
    </source>
</evidence>
<evidence type="ECO:0000313" key="1">
    <source>
        <dbReference type="EMBL" id="KAL3680173.1"/>
    </source>
</evidence>